<gene>
    <name evidence="2" type="ORF">Ddye_014347</name>
</gene>
<evidence type="ECO:0000256" key="1">
    <source>
        <dbReference type="SAM" id="MobiDB-lite"/>
    </source>
</evidence>
<evidence type="ECO:0000313" key="3">
    <source>
        <dbReference type="Proteomes" id="UP001280121"/>
    </source>
</evidence>
<proteinExistence type="predicted"/>
<dbReference type="EMBL" id="JANJYI010000004">
    <property type="protein sequence ID" value="KAK2654491.1"/>
    <property type="molecule type" value="Genomic_DNA"/>
</dbReference>
<dbReference type="AlphaFoldDB" id="A0AAE0CKI8"/>
<keyword evidence="3" id="KW-1185">Reference proteome</keyword>
<name>A0AAE0CKI8_9ROSI</name>
<feature type="compositionally biased region" description="Basic and acidic residues" evidence="1">
    <location>
        <begin position="23"/>
        <end position="50"/>
    </location>
</feature>
<sequence>MSGAQGAQPPGARTATTYESVQDSDRPKTDLRSKEDERGIKIDKLQDKVQDAAGQGGPVFGAARKDDDNKQDIGATGTA</sequence>
<protein>
    <submittedName>
        <fullName evidence="2">Uncharacterized protein</fullName>
    </submittedName>
</protein>
<dbReference type="Proteomes" id="UP001280121">
    <property type="component" value="Unassembled WGS sequence"/>
</dbReference>
<dbReference type="CDD" id="cd23010">
    <property type="entry name" value="PM41-like"/>
    <property type="match status" value="1"/>
</dbReference>
<dbReference type="PANTHER" id="PTHR36012">
    <property type="entry name" value="OS01G0654400 PROTEIN"/>
    <property type="match status" value="1"/>
</dbReference>
<feature type="region of interest" description="Disordered" evidence="1">
    <location>
        <begin position="1"/>
        <end position="79"/>
    </location>
</feature>
<reference evidence="2" key="1">
    <citation type="journal article" date="2023" name="Plant J.">
        <title>Genome sequences and population genomics provide insights into the demographic history, inbreeding, and mutation load of two 'living fossil' tree species of Dipteronia.</title>
        <authorList>
            <person name="Feng Y."/>
            <person name="Comes H.P."/>
            <person name="Chen J."/>
            <person name="Zhu S."/>
            <person name="Lu R."/>
            <person name="Zhang X."/>
            <person name="Li P."/>
            <person name="Qiu J."/>
            <person name="Olsen K.M."/>
            <person name="Qiu Y."/>
        </authorList>
    </citation>
    <scope>NUCLEOTIDE SEQUENCE</scope>
    <source>
        <strain evidence="2">KIB01</strain>
    </source>
</reference>
<evidence type="ECO:0000313" key="2">
    <source>
        <dbReference type="EMBL" id="KAK2654491.1"/>
    </source>
</evidence>
<dbReference type="PANTHER" id="PTHR36012:SF2">
    <property type="entry name" value="OS08G0385000 PROTEIN"/>
    <property type="match status" value="1"/>
</dbReference>
<comment type="caution">
    <text evidence="2">The sequence shown here is derived from an EMBL/GenBank/DDBJ whole genome shotgun (WGS) entry which is preliminary data.</text>
</comment>
<accession>A0AAE0CKI8</accession>
<organism evidence="2 3">
    <name type="scientific">Dipteronia dyeriana</name>
    <dbReference type="NCBI Taxonomy" id="168575"/>
    <lineage>
        <taxon>Eukaryota</taxon>
        <taxon>Viridiplantae</taxon>
        <taxon>Streptophyta</taxon>
        <taxon>Embryophyta</taxon>
        <taxon>Tracheophyta</taxon>
        <taxon>Spermatophyta</taxon>
        <taxon>Magnoliopsida</taxon>
        <taxon>eudicotyledons</taxon>
        <taxon>Gunneridae</taxon>
        <taxon>Pentapetalae</taxon>
        <taxon>rosids</taxon>
        <taxon>malvids</taxon>
        <taxon>Sapindales</taxon>
        <taxon>Sapindaceae</taxon>
        <taxon>Hippocastanoideae</taxon>
        <taxon>Acereae</taxon>
        <taxon>Dipteronia</taxon>
    </lineage>
</organism>